<reference evidence="2 3" key="1">
    <citation type="submission" date="2018-05" db="EMBL/GenBank/DDBJ databases">
        <title>Evolution of small genomes with special reference to Mycobacterium leprae.</title>
        <authorList>
            <person name="Mohanty P.S."/>
            <person name="Bansal A.K."/>
            <person name="Gupta U.D."/>
            <person name="Naaz F."/>
            <person name="Dwivedi V.D."/>
            <person name="Singh H."/>
            <person name="Gupta G."/>
            <person name="Sharma S."/>
            <person name="Arora M."/>
        </authorList>
    </citation>
    <scope>NUCLEOTIDE SEQUENCE [LARGE SCALE GENOMIC DNA]</scope>
    <source>
        <strain evidence="2 3">MRHRU-235-G</strain>
    </source>
</reference>
<sequence length="33" mass="4018">MVDQRTRASYHQHFLTVRLYFDIDGTDNTVYVR</sequence>
<evidence type="ECO:0000313" key="2">
    <source>
        <dbReference type="EMBL" id="AWV47998.1"/>
    </source>
</evidence>
<evidence type="ECO:0000259" key="1">
    <source>
        <dbReference type="Pfam" id="PF01179"/>
    </source>
</evidence>
<dbReference type="AlphaFoldDB" id="A0AAD0KQY5"/>
<dbReference type="InterPro" id="IPR036460">
    <property type="entry name" value="Cu_amine_oxidase_C_sf"/>
</dbReference>
<dbReference type="Gene3D" id="2.70.98.20">
    <property type="entry name" value="Copper amine oxidase, catalytic domain"/>
    <property type="match status" value="1"/>
</dbReference>
<dbReference type="GO" id="GO:0048038">
    <property type="term" value="F:quinone binding"/>
    <property type="evidence" value="ECO:0007669"/>
    <property type="project" value="InterPro"/>
</dbReference>
<feature type="domain" description="Copper amine oxidase catalytic" evidence="1">
    <location>
        <begin position="2"/>
        <end position="31"/>
    </location>
</feature>
<protein>
    <recommendedName>
        <fullName evidence="1">Copper amine oxidase catalytic domain-containing protein</fullName>
    </recommendedName>
</protein>
<dbReference type="InterPro" id="IPR015798">
    <property type="entry name" value="Cu_amine_oxidase_C"/>
</dbReference>
<dbReference type="GO" id="GO:0005507">
    <property type="term" value="F:copper ion binding"/>
    <property type="evidence" value="ECO:0007669"/>
    <property type="project" value="InterPro"/>
</dbReference>
<dbReference type="GO" id="GO:0009308">
    <property type="term" value="P:amine metabolic process"/>
    <property type="evidence" value="ECO:0007669"/>
    <property type="project" value="InterPro"/>
</dbReference>
<name>A0AAD0KQY5_MYCLR</name>
<organism evidence="2 3">
    <name type="scientific">Mycobacterium leprae</name>
    <dbReference type="NCBI Taxonomy" id="1769"/>
    <lineage>
        <taxon>Bacteria</taxon>
        <taxon>Bacillati</taxon>
        <taxon>Actinomycetota</taxon>
        <taxon>Actinomycetes</taxon>
        <taxon>Mycobacteriales</taxon>
        <taxon>Mycobacteriaceae</taxon>
        <taxon>Mycobacterium</taxon>
    </lineage>
</organism>
<dbReference type="Pfam" id="PF01179">
    <property type="entry name" value="Cu_amine_oxid"/>
    <property type="match status" value="1"/>
</dbReference>
<accession>A0AAD0KQY5</accession>
<dbReference type="SUPFAM" id="SSF49998">
    <property type="entry name" value="Amine oxidase catalytic domain"/>
    <property type="match status" value="1"/>
</dbReference>
<proteinExistence type="predicted"/>
<dbReference type="Proteomes" id="UP000249682">
    <property type="component" value="Chromosome"/>
</dbReference>
<gene>
    <name evidence="2" type="ORF">DIJ64_07750</name>
</gene>
<dbReference type="GO" id="GO:0008131">
    <property type="term" value="F:primary methylamine oxidase activity"/>
    <property type="evidence" value="ECO:0007669"/>
    <property type="project" value="InterPro"/>
</dbReference>
<dbReference type="EMBL" id="CP029543">
    <property type="protein sequence ID" value="AWV47998.1"/>
    <property type="molecule type" value="Genomic_DNA"/>
</dbReference>
<evidence type="ECO:0000313" key="3">
    <source>
        <dbReference type="Proteomes" id="UP000249682"/>
    </source>
</evidence>